<evidence type="ECO:0000256" key="6">
    <source>
        <dbReference type="SAM" id="MobiDB-lite"/>
    </source>
</evidence>
<feature type="domain" description="AP2/ERF" evidence="7">
    <location>
        <begin position="292"/>
        <end position="349"/>
    </location>
</feature>
<reference evidence="8" key="1">
    <citation type="submission" date="2021-01" db="EMBL/GenBank/DDBJ databases">
        <authorList>
            <person name="Corre E."/>
            <person name="Pelletier E."/>
            <person name="Niang G."/>
            <person name="Scheremetjew M."/>
            <person name="Finn R."/>
            <person name="Kale V."/>
            <person name="Holt S."/>
            <person name="Cochrane G."/>
            <person name="Meng A."/>
            <person name="Brown T."/>
            <person name="Cohen L."/>
        </authorList>
    </citation>
    <scope>NUCLEOTIDE SEQUENCE</scope>
    <source>
        <strain evidence="8">GSBS06</strain>
    </source>
</reference>
<gene>
    <name evidence="8" type="ORF">ASTO00021_LOCUS3080</name>
</gene>
<dbReference type="SMART" id="SM00380">
    <property type="entry name" value="AP2"/>
    <property type="match status" value="2"/>
</dbReference>
<accession>A0A7S3PF81</accession>
<evidence type="ECO:0000256" key="5">
    <source>
        <dbReference type="ARBA" id="ARBA00023242"/>
    </source>
</evidence>
<feature type="domain" description="AP2/ERF" evidence="7">
    <location>
        <begin position="86"/>
        <end position="143"/>
    </location>
</feature>
<feature type="region of interest" description="Disordered" evidence="6">
    <location>
        <begin position="42"/>
        <end position="86"/>
    </location>
</feature>
<dbReference type="EMBL" id="HBIN01004377">
    <property type="protein sequence ID" value="CAE0432762.1"/>
    <property type="molecule type" value="Transcribed_RNA"/>
</dbReference>
<proteinExistence type="predicted"/>
<dbReference type="PANTHER" id="PTHR31241:SF24">
    <property type="entry name" value="ETHYLENE-RESPONSIVE TRANSCRIPTION FACTOR ABI4"/>
    <property type="match status" value="1"/>
</dbReference>
<evidence type="ECO:0000256" key="3">
    <source>
        <dbReference type="ARBA" id="ARBA00023125"/>
    </source>
</evidence>
<protein>
    <recommendedName>
        <fullName evidence="7">AP2/ERF domain-containing protein</fullName>
    </recommendedName>
</protein>
<dbReference type="GO" id="GO:0003700">
    <property type="term" value="F:DNA-binding transcription factor activity"/>
    <property type="evidence" value="ECO:0007669"/>
    <property type="project" value="InterPro"/>
</dbReference>
<dbReference type="SUPFAM" id="SSF54171">
    <property type="entry name" value="DNA-binding domain"/>
    <property type="match status" value="2"/>
</dbReference>
<dbReference type="GO" id="GO:0045893">
    <property type="term" value="P:positive regulation of DNA-templated transcription"/>
    <property type="evidence" value="ECO:0007669"/>
    <property type="project" value="TreeGrafter"/>
</dbReference>
<evidence type="ECO:0000313" key="8">
    <source>
        <dbReference type="EMBL" id="CAE0432762.1"/>
    </source>
</evidence>
<dbReference type="InterPro" id="IPR036955">
    <property type="entry name" value="AP2/ERF_dom_sf"/>
</dbReference>
<sequence>METQPFSRINVPNNKKLVDDQDNISQIREEIYGTMSAQTSAYGGLKRKRVSKQEETIQSKSKKKLSTLKSQEKQAAPSSPRVSTSKYKGVCWNKNSRKWRTRINNDSKVELLGDFSTEVEAAKAYDRRVKQIYGAEKHRLNFPDSVGASTQYSSSSLHPERPRTISAQANLHPTATSGMQNRSTSSPNLDTLRINNRSNAVEMRQFQNQMQNQLHSRQIHSQVMQPATILPGQFSTPITRVHGQIQRPIQQERARYTTAINPYTTWQDHAAHTRNPVMTRKGAPGSFSGSSRYKGVCWNKRKQKWRARFSSKGKREFLGDWDDERKAALAYDKRVRESFQNCPERLNFPELLHQEQIQQSTWNYNQNPYNPATSHSYNIASGSHAHEQDMVHNAFQTNSPIMYPYNTSPGQEFEVPDQHQHHGHYNIGGDSIHRI</sequence>
<dbReference type="PANTHER" id="PTHR31241">
    <property type="entry name" value="DEHYDRATION-RESPONSIVE ELEMENT-BINDING PROTEIN 2C"/>
    <property type="match status" value="1"/>
</dbReference>
<dbReference type="PROSITE" id="PS51032">
    <property type="entry name" value="AP2_ERF"/>
    <property type="match status" value="2"/>
</dbReference>
<keyword evidence="4" id="KW-0804">Transcription</keyword>
<dbReference type="GO" id="GO:0006950">
    <property type="term" value="P:response to stress"/>
    <property type="evidence" value="ECO:0007669"/>
    <property type="project" value="TreeGrafter"/>
</dbReference>
<dbReference type="GO" id="GO:0000976">
    <property type="term" value="F:transcription cis-regulatory region binding"/>
    <property type="evidence" value="ECO:0007669"/>
    <property type="project" value="TreeGrafter"/>
</dbReference>
<dbReference type="InterPro" id="IPR016177">
    <property type="entry name" value="DNA-bd_dom_sf"/>
</dbReference>
<comment type="subcellular location">
    <subcellularLocation>
        <location evidence="1">Nucleus</location>
    </subcellularLocation>
</comment>
<evidence type="ECO:0000256" key="1">
    <source>
        <dbReference type="ARBA" id="ARBA00004123"/>
    </source>
</evidence>
<evidence type="ECO:0000256" key="2">
    <source>
        <dbReference type="ARBA" id="ARBA00023015"/>
    </source>
</evidence>
<keyword evidence="5" id="KW-0539">Nucleus</keyword>
<name>A0A7S3PF81_9STRA</name>
<dbReference type="GO" id="GO:0005634">
    <property type="term" value="C:nucleus"/>
    <property type="evidence" value="ECO:0007669"/>
    <property type="project" value="UniProtKB-SubCell"/>
</dbReference>
<dbReference type="InterPro" id="IPR001471">
    <property type="entry name" value="AP2/ERF_dom"/>
</dbReference>
<dbReference type="Gene3D" id="3.30.730.10">
    <property type="entry name" value="AP2/ERF domain"/>
    <property type="match status" value="2"/>
</dbReference>
<evidence type="ECO:0000259" key="7">
    <source>
        <dbReference type="PROSITE" id="PS51032"/>
    </source>
</evidence>
<keyword evidence="2" id="KW-0805">Transcription regulation</keyword>
<feature type="region of interest" description="Disordered" evidence="6">
    <location>
        <begin position="416"/>
        <end position="435"/>
    </location>
</feature>
<feature type="compositionally biased region" description="Polar residues" evidence="6">
    <location>
        <begin position="76"/>
        <end position="86"/>
    </location>
</feature>
<keyword evidence="3" id="KW-0238">DNA-binding</keyword>
<dbReference type="AlphaFoldDB" id="A0A7S3PF81"/>
<evidence type="ECO:0000256" key="4">
    <source>
        <dbReference type="ARBA" id="ARBA00023163"/>
    </source>
</evidence>
<organism evidence="8">
    <name type="scientific">Aplanochytrium stocchinoi</name>
    <dbReference type="NCBI Taxonomy" id="215587"/>
    <lineage>
        <taxon>Eukaryota</taxon>
        <taxon>Sar</taxon>
        <taxon>Stramenopiles</taxon>
        <taxon>Bigyra</taxon>
        <taxon>Labyrinthulomycetes</taxon>
        <taxon>Thraustochytrida</taxon>
        <taxon>Thraustochytriidae</taxon>
        <taxon>Aplanochytrium</taxon>
    </lineage>
</organism>